<sequence length="73" mass="8284">MNPVIITITPESKDKVTGPSLFTFTSLICVLLLLQFNISNLDLFPILKVTSLFFPEVRVLGFVMLNLFLILKR</sequence>
<keyword evidence="1" id="KW-0812">Transmembrane</keyword>
<proteinExistence type="predicted"/>
<feature type="transmembrane region" description="Helical" evidence="1">
    <location>
        <begin position="50"/>
        <end position="71"/>
    </location>
</feature>
<organism evidence="2">
    <name type="scientific">Salix viminalis</name>
    <name type="common">Common osier</name>
    <name type="synonym">Basket willow</name>
    <dbReference type="NCBI Taxonomy" id="40686"/>
    <lineage>
        <taxon>Eukaryota</taxon>
        <taxon>Viridiplantae</taxon>
        <taxon>Streptophyta</taxon>
        <taxon>Embryophyta</taxon>
        <taxon>Tracheophyta</taxon>
        <taxon>Spermatophyta</taxon>
        <taxon>Magnoliopsida</taxon>
        <taxon>eudicotyledons</taxon>
        <taxon>Gunneridae</taxon>
        <taxon>Pentapetalae</taxon>
        <taxon>rosids</taxon>
        <taxon>fabids</taxon>
        <taxon>Malpighiales</taxon>
        <taxon>Salicaceae</taxon>
        <taxon>Saliceae</taxon>
        <taxon>Salix</taxon>
    </lineage>
</organism>
<evidence type="ECO:0000256" key="1">
    <source>
        <dbReference type="SAM" id="Phobius"/>
    </source>
</evidence>
<keyword evidence="1" id="KW-1133">Transmembrane helix</keyword>
<gene>
    <name evidence="2" type="ORF">SVIM_LOCUS421841</name>
</gene>
<reference evidence="2" key="1">
    <citation type="submission" date="2019-03" db="EMBL/GenBank/DDBJ databases">
        <authorList>
            <person name="Mank J."/>
            <person name="Almeida P."/>
        </authorList>
    </citation>
    <scope>NUCLEOTIDE SEQUENCE</scope>
    <source>
        <strain evidence="2">78183</strain>
    </source>
</reference>
<name>A0A6N2MUB6_SALVM</name>
<evidence type="ECO:0000313" key="2">
    <source>
        <dbReference type="EMBL" id="VFU58029.1"/>
    </source>
</evidence>
<accession>A0A6N2MUB6</accession>
<dbReference type="AlphaFoldDB" id="A0A6N2MUB6"/>
<keyword evidence="1" id="KW-0472">Membrane</keyword>
<feature type="transmembrane region" description="Helical" evidence="1">
    <location>
        <begin position="21"/>
        <end position="38"/>
    </location>
</feature>
<protein>
    <submittedName>
        <fullName evidence="2">Uncharacterized protein</fullName>
    </submittedName>
</protein>
<dbReference type="EMBL" id="CAADRP010001963">
    <property type="protein sequence ID" value="VFU58029.1"/>
    <property type="molecule type" value="Genomic_DNA"/>
</dbReference>